<evidence type="ECO:0000256" key="4">
    <source>
        <dbReference type="ARBA" id="ARBA00022617"/>
    </source>
</evidence>
<dbReference type="InterPro" id="IPR002403">
    <property type="entry name" value="Cyt_P450_E_grp-IV"/>
</dbReference>
<dbReference type="GeneID" id="89998598"/>
<dbReference type="PANTHER" id="PTHR24305:SF112">
    <property type="entry name" value="L-ORNITHINE-N5-MONOOXYGENASE (EUROFUNG)"/>
    <property type="match status" value="1"/>
</dbReference>
<protein>
    <recommendedName>
        <fullName evidence="15">Cytochrome P450</fullName>
    </recommendedName>
</protein>
<comment type="cofactor">
    <cofactor evidence="1">
        <name>heme</name>
        <dbReference type="ChEBI" id="CHEBI:30413"/>
    </cofactor>
</comment>
<gene>
    <name evidence="13" type="ORF">PMZ80_005149</name>
</gene>
<dbReference type="RefSeq" id="XP_064730674.1">
    <property type="nucleotide sequence ID" value="XM_064873570.1"/>
</dbReference>
<comment type="similarity">
    <text evidence="3">Belongs to the cytochrome P450 family.</text>
</comment>
<evidence type="ECO:0000256" key="12">
    <source>
        <dbReference type="SAM" id="Phobius"/>
    </source>
</evidence>
<dbReference type="Pfam" id="PF00067">
    <property type="entry name" value="p450"/>
    <property type="match status" value="1"/>
</dbReference>
<keyword evidence="8" id="KW-0560">Oxidoreductase</keyword>
<keyword evidence="6" id="KW-0479">Metal-binding</keyword>
<evidence type="ECO:0000256" key="8">
    <source>
        <dbReference type="ARBA" id="ARBA00023002"/>
    </source>
</evidence>
<feature type="transmembrane region" description="Helical" evidence="12">
    <location>
        <begin position="60"/>
        <end position="84"/>
    </location>
</feature>
<organism evidence="13 14">
    <name type="scientific">Knufia obscura</name>
    <dbReference type="NCBI Taxonomy" id="1635080"/>
    <lineage>
        <taxon>Eukaryota</taxon>
        <taxon>Fungi</taxon>
        <taxon>Dikarya</taxon>
        <taxon>Ascomycota</taxon>
        <taxon>Pezizomycotina</taxon>
        <taxon>Eurotiomycetes</taxon>
        <taxon>Chaetothyriomycetidae</taxon>
        <taxon>Chaetothyriales</taxon>
        <taxon>Trichomeriaceae</taxon>
        <taxon>Knufia</taxon>
    </lineage>
</organism>
<dbReference type="InterPro" id="IPR001128">
    <property type="entry name" value="Cyt_P450"/>
</dbReference>
<comment type="subcellular location">
    <subcellularLocation>
        <location evidence="2">Membrane</location>
    </subcellularLocation>
</comment>
<sequence>MPSTATLGAFGAGSLAFWAFFHRGEHFEYGVRYIQLLLVTVLAGTVFLSSSTDITPTEAVAASSSLAGIFLGGVYTNCIVYRLFLNPLNSIPGSFLARLSKLNHAFQNKGFTAHHTLLEMHEKYGKFVRVGPNDISVSDVDGIEVLSSAKSKCTKSPWYGQDGQASLQQTRDRAFHDRRRRVWAPAFSDKAIRGYETRVQTYNDLLVSKLAESEGQPINATNILNLYSFDTMGDLAFGKDFGMLEKGDVHWAIKLLTDGLDVLGLQLPHWILPLALAIPGALKEILQLVDFCTAQLRNRIAVHDKTDPERRDITHTLIDHYQESDDQKQLWPVLCGDTRLIVVAGSDTTAATLTHFFYHLASKPEWQKKLRDELQQIRADNKATERAIPDLWLKDAPILNGMIHETLRLNPPVPSGVFRITPSEGVMIGRTFIAGNTNIQIPQYVLSRSPDYFIDPLSFIPERWSTKPELVKNKDAYAPFSTGPYNCIGKNLALMEVRTITSQIVDQFDVSFAPGEDGSTLLMKTRDHFTLGLAELRLCFKRRG</sequence>
<evidence type="ECO:0000256" key="10">
    <source>
        <dbReference type="ARBA" id="ARBA00023033"/>
    </source>
</evidence>
<evidence type="ECO:0000256" key="2">
    <source>
        <dbReference type="ARBA" id="ARBA00004370"/>
    </source>
</evidence>
<feature type="transmembrane region" description="Helical" evidence="12">
    <location>
        <begin position="29"/>
        <end position="48"/>
    </location>
</feature>
<evidence type="ECO:0000256" key="11">
    <source>
        <dbReference type="ARBA" id="ARBA00023136"/>
    </source>
</evidence>
<evidence type="ECO:0000256" key="6">
    <source>
        <dbReference type="ARBA" id="ARBA00022723"/>
    </source>
</evidence>
<keyword evidence="10" id="KW-0503">Monooxygenase</keyword>
<accession>A0ABR0RPR7</accession>
<comment type="caution">
    <text evidence="13">The sequence shown here is derived from an EMBL/GenBank/DDBJ whole genome shotgun (WGS) entry which is preliminary data.</text>
</comment>
<reference evidence="13 14" key="1">
    <citation type="journal article" date="2023" name="Res Sq">
        <title>Genomic and morphological characterization of Knufia obscura isolated from the Mars 2020 spacecraft assembly facility.</title>
        <authorList>
            <person name="Chander A.M."/>
            <person name="Teixeira M.M."/>
            <person name="Singh N.K."/>
            <person name="Williams M.P."/>
            <person name="Parker C.W."/>
            <person name="Leo P."/>
            <person name="Stajich J.E."/>
            <person name="Torok T."/>
            <person name="Tighe S."/>
            <person name="Mason C.E."/>
            <person name="Venkateswaran K."/>
        </authorList>
    </citation>
    <scope>NUCLEOTIDE SEQUENCE [LARGE SCALE GENOMIC DNA]</scope>
    <source>
        <strain evidence="13 14">CCFEE 5817</strain>
    </source>
</reference>
<evidence type="ECO:0000313" key="14">
    <source>
        <dbReference type="Proteomes" id="UP001334248"/>
    </source>
</evidence>
<keyword evidence="11 12" id="KW-0472">Membrane</keyword>
<keyword evidence="4" id="KW-0349">Heme</keyword>
<keyword evidence="9" id="KW-0408">Iron</keyword>
<evidence type="ECO:0000256" key="5">
    <source>
        <dbReference type="ARBA" id="ARBA00022692"/>
    </source>
</evidence>
<dbReference type="InterPro" id="IPR050121">
    <property type="entry name" value="Cytochrome_P450_monoxygenase"/>
</dbReference>
<evidence type="ECO:0000313" key="13">
    <source>
        <dbReference type="EMBL" id="KAK5942584.1"/>
    </source>
</evidence>
<dbReference type="PANTHER" id="PTHR24305">
    <property type="entry name" value="CYTOCHROME P450"/>
    <property type="match status" value="1"/>
</dbReference>
<evidence type="ECO:0000256" key="9">
    <source>
        <dbReference type="ARBA" id="ARBA00023004"/>
    </source>
</evidence>
<dbReference type="EMBL" id="JAVHJV010000005">
    <property type="protein sequence ID" value="KAK5942584.1"/>
    <property type="molecule type" value="Genomic_DNA"/>
</dbReference>
<name>A0ABR0RPR7_9EURO</name>
<dbReference type="Gene3D" id="1.10.630.10">
    <property type="entry name" value="Cytochrome P450"/>
    <property type="match status" value="1"/>
</dbReference>
<keyword evidence="7 12" id="KW-1133">Transmembrane helix</keyword>
<dbReference type="PRINTS" id="PR00385">
    <property type="entry name" value="P450"/>
</dbReference>
<dbReference type="CDD" id="cd11061">
    <property type="entry name" value="CYP67-like"/>
    <property type="match status" value="1"/>
</dbReference>
<keyword evidence="14" id="KW-1185">Reference proteome</keyword>
<evidence type="ECO:0000256" key="7">
    <source>
        <dbReference type="ARBA" id="ARBA00022989"/>
    </source>
</evidence>
<evidence type="ECO:0008006" key="15">
    <source>
        <dbReference type="Google" id="ProtNLM"/>
    </source>
</evidence>
<evidence type="ECO:0000256" key="3">
    <source>
        <dbReference type="ARBA" id="ARBA00010617"/>
    </source>
</evidence>
<dbReference type="Proteomes" id="UP001334248">
    <property type="component" value="Unassembled WGS sequence"/>
</dbReference>
<proteinExistence type="inferred from homology"/>
<dbReference type="InterPro" id="IPR036396">
    <property type="entry name" value="Cyt_P450_sf"/>
</dbReference>
<dbReference type="SUPFAM" id="SSF48264">
    <property type="entry name" value="Cytochrome P450"/>
    <property type="match status" value="1"/>
</dbReference>
<evidence type="ECO:0000256" key="1">
    <source>
        <dbReference type="ARBA" id="ARBA00001971"/>
    </source>
</evidence>
<keyword evidence="5 12" id="KW-0812">Transmembrane</keyword>
<dbReference type="PRINTS" id="PR00465">
    <property type="entry name" value="EP450IV"/>
</dbReference>